<proteinExistence type="predicted"/>
<evidence type="ECO:0000313" key="2">
    <source>
        <dbReference type="EMBL" id="GAH14831.1"/>
    </source>
</evidence>
<feature type="domain" description="Creatinase N-terminal" evidence="1">
    <location>
        <begin position="13"/>
        <end position="162"/>
    </location>
</feature>
<dbReference type="InterPro" id="IPR029149">
    <property type="entry name" value="Creatin/AminoP/Spt16_N"/>
</dbReference>
<dbReference type="SUPFAM" id="SSF53092">
    <property type="entry name" value="Creatinase/prolidase N-terminal domain"/>
    <property type="match status" value="1"/>
</dbReference>
<name>X1D210_9ZZZZ</name>
<dbReference type="EMBL" id="BART01034130">
    <property type="protein sequence ID" value="GAH14831.1"/>
    <property type="molecule type" value="Genomic_DNA"/>
</dbReference>
<evidence type="ECO:0000259" key="1">
    <source>
        <dbReference type="Pfam" id="PF01321"/>
    </source>
</evidence>
<dbReference type="AlphaFoldDB" id="X1D210"/>
<dbReference type="Gene3D" id="3.40.350.10">
    <property type="entry name" value="Creatinase/prolidase N-terminal domain"/>
    <property type="match status" value="1"/>
</dbReference>
<organism evidence="2">
    <name type="scientific">marine sediment metagenome</name>
    <dbReference type="NCBI Taxonomy" id="412755"/>
    <lineage>
        <taxon>unclassified sequences</taxon>
        <taxon>metagenomes</taxon>
        <taxon>ecological metagenomes</taxon>
    </lineage>
</organism>
<accession>X1D210</accession>
<reference evidence="2" key="1">
    <citation type="journal article" date="2014" name="Front. Microbiol.">
        <title>High frequency of phylogenetically diverse reductive dehalogenase-homologous genes in deep subseafloor sedimentary metagenomes.</title>
        <authorList>
            <person name="Kawai M."/>
            <person name="Futagami T."/>
            <person name="Toyoda A."/>
            <person name="Takaki Y."/>
            <person name="Nishi S."/>
            <person name="Hori S."/>
            <person name="Arai W."/>
            <person name="Tsubouchi T."/>
            <person name="Morono Y."/>
            <person name="Uchiyama I."/>
            <person name="Ito T."/>
            <person name="Fujiyama A."/>
            <person name="Inagaki F."/>
            <person name="Takami H."/>
        </authorList>
    </citation>
    <scope>NUCLEOTIDE SEQUENCE</scope>
    <source>
        <strain evidence="2">Expedition CK06-06</strain>
    </source>
</reference>
<protein>
    <recommendedName>
        <fullName evidence="1">Creatinase N-terminal domain-containing protein</fullName>
    </recommendedName>
</protein>
<comment type="caution">
    <text evidence="2">The sequence shown here is derived from an EMBL/GenBank/DDBJ whole genome shotgun (WGS) entry which is preliminary data.</text>
</comment>
<gene>
    <name evidence="2" type="ORF">S01H4_58434</name>
</gene>
<sequence>MIKEIPFEERKERIKKIQEKMKERQLDAYLVHSTESDFASVLYLSNHWPVFETSGVIIPQDGEPILLIGAEAKPYAESRSTIKNIRLMVEYRESAEPEYPGIPLSGFKEIFNEISSGNGIKKLGLGDYTILPMPVYDSIVKALGDESRIIRAEDIISDLRIIKSE</sequence>
<feature type="non-terminal residue" evidence="2">
    <location>
        <position position="165"/>
    </location>
</feature>
<dbReference type="InterPro" id="IPR000587">
    <property type="entry name" value="Creatinase_N"/>
</dbReference>
<dbReference type="Pfam" id="PF01321">
    <property type="entry name" value="Creatinase_N"/>
    <property type="match status" value="1"/>
</dbReference>